<dbReference type="InterPro" id="IPR052345">
    <property type="entry name" value="Rad_response_metalloprotease"/>
</dbReference>
<dbReference type="PANTHER" id="PTHR43236:SF2">
    <property type="entry name" value="BLL0069 PROTEIN"/>
    <property type="match status" value="1"/>
</dbReference>
<accession>A0AA90UX16</accession>
<name>A0AA90UX16_9BACT</name>
<dbReference type="PANTHER" id="PTHR43236">
    <property type="entry name" value="ANTITOXIN HIGA1"/>
    <property type="match status" value="1"/>
</dbReference>
<organism evidence="2 3">
    <name type="scientific">Segatella copri</name>
    <dbReference type="NCBI Taxonomy" id="165179"/>
    <lineage>
        <taxon>Bacteria</taxon>
        <taxon>Pseudomonadati</taxon>
        <taxon>Bacteroidota</taxon>
        <taxon>Bacteroidia</taxon>
        <taxon>Bacteroidales</taxon>
        <taxon>Prevotellaceae</taxon>
        <taxon>Segatella</taxon>
    </lineage>
</organism>
<comment type="caution">
    <text evidence="2">The sequence shown here is derived from an EMBL/GenBank/DDBJ whole genome shotgun (WGS) entry which is preliminary data.</text>
</comment>
<evidence type="ECO:0000313" key="2">
    <source>
        <dbReference type="EMBL" id="MQN84246.1"/>
    </source>
</evidence>
<dbReference type="EMBL" id="VZCC01000065">
    <property type="protein sequence ID" value="MQN84246.1"/>
    <property type="molecule type" value="Genomic_DNA"/>
</dbReference>
<dbReference type="InterPro" id="IPR010359">
    <property type="entry name" value="IrrE_HExxH"/>
</dbReference>
<dbReference type="Proteomes" id="UP000421408">
    <property type="component" value="Unassembled WGS sequence"/>
</dbReference>
<feature type="domain" description="IrrE N-terminal-like" evidence="1">
    <location>
        <begin position="163"/>
        <end position="287"/>
    </location>
</feature>
<sequence>MSRVKLNIDKSILAWAIERSGKDCCAYLGQHPKVKEWMDDLDRPTLKQLERFAKELFVPMGYLFLPTPPVETMPIPLFRRINDRLDINVYDTVNELQERQEWLSGYLHQRDFSKVPFVGIHRVEDGIDKVCSSMRRILGLPVNWMMEYSKVDDALRFLTETIENLGVVISYNSVVGFNNKRPIAVEECRGFALVDDYAPFIFVNSRDAKYAQMFTLVHEFAHILTGYSAGLGNSDISSTDITEQFCDAVAAAYLVPENLLKEVWTEVGENYEILSKKLKVSRFVIARCAKDYGLITKENFFALYQKWKAEPLVHKEIKGSGGDFRRTAIKRVSRLFLIHVSNAVENNALLYMDAFRLTGLKGDTFRKVVDSPFFV</sequence>
<dbReference type="Gene3D" id="1.10.10.2910">
    <property type="match status" value="1"/>
</dbReference>
<dbReference type="RefSeq" id="WP_153119064.1">
    <property type="nucleotide sequence ID" value="NZ_VZCC01000065.1"/>
</dbReference>
<dbReference type="AlphaFoldDB" id="A0AA90UX16"/>
<reference evidence="3" key="1">
    <citation type="submission" date="2019-09" db="EMBL/GenBank/DDBJ databases">
        <title>Distinct polysaccharide growth profiles of human intestinal Prevotella copri isolates.</title>
        <authorList>
            <person name="Fehlner-Peach H."/>
            <person name="Magnabosco C."/>
            <person name="Raghavan V."/>
            <person name="Scher J.U."/>
            <person name="Tett A."/>
            <person name="Cox L.M."/>
            <person name="Gottsegen C."/>
            <person name="Watters A."/>
            <person name="Wiltshire- Gordon J.D."/>
            <person name="Segata N."/>
            <person name="Bonneau R."/>
            <person name="Littman D.R."/>
        </authorList>
    </citation>
    <scope>NUCLEOTIDE SEQUENCE [LARGE SCALE GENOMIC DNA]</scope>
    <source>
        <strain evidence="3">iAA108</strain>
    </source>
</reference>
<gene>
    <name evidence="2" type="ORF">F7D74_09710</name>
</gene>
<proteinExistence type="predicted"/>
<protein>
    <submittedName>
        <fullName evidence="2">ImmA/IrrE family metallo-endopeptidase</fullName>
    </submittedName>
</protein>
<evidence type="ECO:0000259" key="1">
    <source>
        <dbReference type="Pfam" id="PF06114"/>
    </source>
</evidence>
<dbReference type="Pfam" id="PF06114">
    <property type="entry name" value="Peptidase_M78"/>
    <property type="match status" value="1"/>
</dbReference>
<evidence type="ECO:0000313" key="3">
    <source>
        <dbReference type="Proteomes" id="UP000421408"/>
    </source>
</evidence>